<evidence type="ECO:0000256" key="2">
    <source>
        <dbReference type="ARBA" id="ARBA00022692"/>
    </source>
</evidence>
<accession>A0A5N6DXE9</accession>
<dbReference type="InterPro" id="IPR036259">
    <property type="entry name" value="MFS_trans_sf"/>
</dbReference>
<feature type="region of interest" description="Disordered" evidence="5">
    <location>
        <begin position="1"/>
        <end position="62"/>
    </location>
</feature>
<feature type="transmembrane region" description="Helical" evidence="6">
    <location>
        <begin position="166"/>
        <end position="182"/>
    </location>
</feature>
<feature type="transmembrane region" description="Helical" evidence="6">
    <location>
        <begin position="330"/>
        <end position="352"/>
    </location>
</feature>
<dbReference type="Proteomes" id="UP000326532">
    <property type="component" value="Unassembled WGS sequence"/>
</dbReference>
<feature type="compositionally biased region" description="Basic and acidic residues" evidence="5">
    <location>
        <begin position="822"/>
        <end position="834"/>
    </location>
</feature>
<evidence type="ECO:0000256" key="4">
    <source>
        <dbReference type="ARBA" id="ARBA00023136"/>
    </source>
</evidence>
<dbReference type="SUPFAM" id="SSF103473">
    <property type="entry name" value="MFS general substrate transporter"/>
    <property type="match status" value="1"/>
</dbReference>
<dbReference type="GO" id="GO:0022857">
    <property type="term" value="F:transmembrane transporter activity"/>
    <property type="evidence" value="ECO:0007669"/>
    <property type="project" value="InterPro"/>
</dbReference>
<feature type="transmembrane region" description="Helical" evidence="6">
    <location>
        <begin position="290"/>
        <end position="310"/>
    </location>
</feature>
<proteinExistence type="predicted"/>
<keyword evidence="2 6" id="KW-0812">Transmembrane</keyword>
<dbReference type="EMBL" id="ML734945">
    <property type="protein sequence ID" value="KAB8209695.1"/>
    <property type="molecule type" value="Genomic_DNA"/>
</dbReference>
<dbReference type="PANTHER" id="PTHR23501">
    <property type="entry name" value="MAJOR FACILITATOR SUPERFAMILY"/>
    <property type="match status" value="1"/>
</dbReference>
<keyword evidence="9" id="KW-1185">Reference proteome</keyword>
<sequence>MRLPVATQGIIGSNEQPMVSSPRDSEAEVDKGKERGSDQVSDVEKESIVPSQAGQKTGEESESRYQPRTLKFWLIISCNLLSLFVVTLDRTIVSTAIPRITDEFDSLGDIGWYGSAFLLTGATSQLLYGRIYRAYDMKRVFLLSIVIFEIGSAICAGRAIAGFASAGVFSGCMLILIPMIPLHKRPMFQGMFGGVFGVSSVMGPLVGGAFTSSVTWRWCFYINLPIGAVTIILLFLIWDPPKSNYEPASIGTHLKRLDPLGMFFFVPAIVSLLLALQWGGSTYSWSNGRVIALFLLFGVLILLFAAVQILRPETATIPARVITQRSMFCAALYTLFISSSMILMVYFLPIWFQTVKLVSPIKSGIYTLPLMLSMVLATFIAGFMTQKTGYYVPAMYICPCILSVGLGLMSTFNLNTDLSHWVGYQFLSGFGLGFGMQVSGLVVQRVLPFADVPIGIALVFFLQQLGGSVFATIGQSILTNYLMSQLSDVPGLDSKEIFNNGATSLASVVPPEYMVQVRQAYNGACTKIFLAAMGVSLAGLLASLGMEWKSIKKGKNGQDAPTQKPEVAAKDMAQRKHQGLDGSADASTPPSRLDNKEESLTVNLIFPLFVFIHVLLPGLKATKSPWKPTTPEGEIWQSLPPAISSSAAANLTPEEITNINLDPTTPNATKLTLLEQALTQKLQSLENAAKPTPLYEKDHPAWQSLKSALFHINRGIGDVEKQESLLLEQVNHPGPKGKDLAALQNLAGLYEEKGEYEKAERLARETVPALREHPVLGRDSPQVLGSLRILIKALAGQGKIGEAEGVIGEAEDSIENLAGGQFEEHQQEERDALEKVVAGLKK</sequence>
<dbReference type="GO" id="GO:0005886">
    <property type="term" value="C:plasma membrane"/>
    <property type="evidence" value="ECO:0007669"/>
    <property type="project" value="TreeGrafter"/>
</dbReference>
<feature type="transmembrane region" description="Helical" evidence="6">
    <location>
        <begin position="72"/>
        <end position="90"/>
    </location>
</feature>
<feature type="transmembrane region" description="Helical" evidence="6">
    <location>
        <begin position="390"/>
        <end position="409"/>
    </location>
</feature>
<evidence type="ECO:0000259" key="7">
    <source>
        <dbReference type="PROSITE" id="PS50850"/>
    </source>
</evidence>
<feature type="transmembrane region" description="Helical" evidence="6">
    <location>
        <begin position="259"/>
        <end position="278"/>
    </location>
</feature>
<keyword evidence="4 6" id="KW-0472">Membrane</keyword>
<name>A0A5N6DXE9_ASPPA</name>
<feature type="compositionally biased region" description="Basic and acidic residues" evidence="5">
    <location>
        <begin position="23"/>
        <end position="47"/>
    </location>
</feature>
<feature type="region of interest" description="Disordered" evidence="5">
    <location>
        <begin position="553"/>
        <end position="594"/>
    </location>
</feature>
<feature type="transmembrane region" description="Helical" evidence="6">
    <location>
        <begin position="194"/>
        <end position="214"/>
    </location>
</feature>
<feature type="domain" description="Major facilitator superfamily (MFS) profile" evidence="7">
    <location>
        <begin position="75"/>
        <end position="551"/>
    </location>
</feature>
<comment type="subcellular location">
    <subcellularLocation>
        <location evidence="1">Membrane</location>
        <topology evidence="1">Multi-pass membrane protein</topology>
    </subcellularLocation>
</comment>
<evidence type="ECO:0000313" key="8">
    <source>
        <dbReference type="EMBL" id="KAB8209695.1"/>
    </source>
</evidence>
<protein>
    <submittedName>
        <fullName evidence="8">Major facilitator superfamily domain-containing protein</fullName>
    </submittedName>
</protein>
<evidence type="ECO:0000256" key="3">
    <source>
        <dbReference type="ARBA" id="ARBA00022989"/>
    </source>
</evidence>
<dbReference type="InterPro" id="IPR011990">
    <property type="entry name" value="TPR-like_helical_dom_sf"/>
</dbReference>
<dbReference type="InterPro" id="IPR020846">
    <property type="entry name" value="MFS_dom"/>
</dbReference>
<dbReference type="InterPro" id="IPR011701">
    <property type="entry name" value="MFS"/>
</dbReference>
<feature type="transmembrane region" description="Helical" evidence="6">
    <location>
        <begin position="110"/>
        <end position="128"/>
    </location>
</feature>
<feature type="transmembrane region" description="Helical" evidence="6">
    <location>
        <begin position="528"/>
        <end position="546"/>
    </location>
</feature>
<feature type="transmembrane region" description="Helical" evidence="6">
    <location>
        <begin position="220"/>
        <end position="238"/>
    </location>
</feature>
<feature type="transmembrane region" description="Helical" evidence="6">
    <location>
        <begin position="600"/>
        <end position="619"/>
    </location>
</feature>
<reference evidence="8 9" key="1">
    <citation type="submission" date="2019-04" db="EMBL/GenBank/DDBJ databases">
        <title>Fungal friends and foes A comparative genomics study of 23 Aspergillus species from section Flavi.</title>
        <authorList>
            <consortium name="DOE Joint Genome Institute"/>
            <person name="Kjaerbolling I."/>
            <person name="Vesth T.C."/>
            <person name="Frisvad J.C."/>
            <person name="Nybo J.L."/>
            <person name="Theobald S."/>
            <person name="Kildgaard S."/>
            <person name="Petersen T.I."/>
            <person name="Kuo A."/>
            <person name="Sato A."/>
            <person name="Lyhne E.K."/>
            <person name="Kogle M.E."/>
            <person name="Wiebenga A."/>
            <person name="Kun R.S."/>
            <person name="Lubbers R.J."/>
            <person name="Makela M.R."/>
            <person name="Barry K."/>
            <person name="Chovatia M."/>
            <person name="Clum A."/>
            <person name="Daum C."/>
            <person name="Haridas S."/>
            <person name="He G."/>
            <person name="LaButti K."/>
            <person name="Lipzen A."/>
            <person name="Mondo S."/>
            <person name="Pangilinan J."/>
            <person name="Riley R."/>
            <person name="Salamov A."/>
            <person name="Simmons B.A."/>
            <person name="Magnuson J.K."/>
            <person name="Henrissat B."/>
            <person name="Mortensen U.H."/>
            <person name="Larsen T.O."/>
            <person name="De vries R.P."/>
            <person name="Grigoriev I.V."/>
            <person name="Machida M."/>
            <person name="Baker S.E."/>
            <person name="Andersen M.R."/>
        </authorList>
    </citation>
    <scope>NUCLEOTIDE SEQUENCE [LARGE SCALE GENOMIC DNA]</scope>
    <source>
        <strain evidence="8 9">CBS 117618</strain>
    </source>
</reference>
<dbReference type="PANTHER" id="PTHR23501:SF201">
    <property type="entry name" value="MFS AFLATOXIN EFFLUX PUMP"/>
    <property type="match status" value="1"/>
</dbReference>
<organism evidence="8 9">
    <name type="scientific">Aspergillus parasiticus</name>
    <dbReference type="NCBI Taxonomy" id="5067"/>
    <lineage>
        <taxon>Eukaryota</taxon>
        <taxon>Fungi</taxon>
        <taxon>Dikarya</taxon>
        <taxon>Ascomycota</taxon>
        <taxon>Pezizomycotina</taxon>
        <taxon>Eurotiomycetes</taxon>
        <taxon>Eurotiomycetidae</taxon>
        <taxon>Eurotiales</taxon>
        <taxon>Aspergillaceae</taxon>
        <taxon>Aspergillus</taxon>
        <taxon>Aspergillus subgen. Circumdati</taxon>
    </lineage>
</organism>
<dbReference type="OMA" id="PAMYICP"/>
<dbReference type="CDD" id="cd17502">
    <property type="entry name" value="MFS_Azr1_MDR_like"/>
    <property type="match status" value="1"/>
</dbReference>
<evidence type="ECO:0000256" key="5">
    <source>
        <dbReference type="SAM" id="MobiDB-lite"/>
    </source>
</evidence>
<feature type="transmembrane region" description="Helical" evidence="6">
    <location>
        <begin position="455"/>
        <end position="478"/>
    </location>
</feature>
<dbReference type="PROSITE" id="PS50850">
    <property type="entry name" value="MFS"/>
    <property type="match status" value="1"/>
</dbReference>
<dbReference type="Gene3D" id="1.25.40.10">
    <property type="entry name" value="Tetratricopeptide repeat domain"/>
    <property type="match status" value="1"/>
</dbReference>
<evidence type="ECO:0000256" key="1">
    <source>
        <dbReference type="ARBA" id="ARBA00004141"/>
    </source>
</evidence>
<dbReference type="Gene3D" id="1.20.1250.20">
    <property type="entry name" value="MFS general substrate transporter like domains"/>
    <property type="match status" value="2"/>
</dbReference>
<gene>
    <name evidence="8" type="ORF">BDV34DRAFT_231954</name>
</gene>
<dbReference type="VEuPathDB" id="FungiDB:BDV34DRAFT_231954"/>
<dbReference type="Pfam" id="PF07690">
    <property type="entry name" value="MFS_1"/>
    <property type="match status" value="1"/>
</dbReference>
<feature type="region of interest" description="Disordered" evidence="5">
    <location>
        <begin position="822"/>
        <end position="842"/>
    </location>
</feature>
<evidence type="ECO:0000313" key="9">
    <source>
        <dbReference type="Proteomes" id="UP000326532"/>
    </source>
</evidence>
<feature type="transmembrane region" description="Helical" evidence="6">
    <location>
        <begin position="364"/>
        <end position="383"/>
    </location>
</feature>
<keyword evidence="3 6" id="KW-1133">Transmembrane helix</keyword>
<feature type="transmembrane region" description="Helical" evidence="6">
    <location>
        <begin position="140"/>
        <end position="160"/>
    </location>
</feature>
<dbReference type="FunFam" id="1.20.1250.20:FF:000196">
    <property type="entry name" value="MFS toxin efflux pump (AflT)"/>
    <property type="match status" value="1"/>
</dbReference>
<feature type="compositionally biased region" description="Polar residues" evidence="5">
    <location>
        <begin position="10"/>
        <end position="19"/>
    </location>
</feature>
<evidence type="ECO:0000256" key="6">
    <source>
        <dbReference type="SAM" id="Phobius"/>
    </source>
</evidence>
<feature type="transmembrane region" description="Helical" evidence="6">
    <location>
        <begin position="421"/>
        <end position="443"/>
    </location>
</feature>
<dbReference type="AlphaFoldDB" id="A0A5N6DXE9"/>